<dbReference type="PROSITE" id="PS51704">
    <property type="entry name" value="GP_PDE"/>
    <property type="match status" value="1"/>
</dbReference>
<dbReference type="PANTHER" id="PTHR46211:SF1">
    <property type="entry name" value="GLYCEROPHOSPHODIESTER PHOSPHODIESTERASE, CYTOPLASMIC"/>
    <property type="match status" value="1"/>
</dbReference>
<name>A0ABR9E5Y6_9GAMM</name>
<evidence type="ECO:0000313" key="2">
    <source>
        <dbReference type="EMBL" id="MBE0366387.1"/>
    </source>
</evidence>
<dbReference type="InterPro" id="IPR017946">
    <property type="entry name" value="PLC-like_Pdiesterase_TIM-brl"/>
</dbReference>
<accession>A0ABR9E5Y6</accession>
<dbReference type="Proteomes" id="UP000615755">
    <property type="component" value="Unassembled WGS sequence"/>
</dbReference>
<dbReference type="EMBL" id="AQGV01000009">
    <property type="protein sequence ID" value="MBE0366387.1"/>
    <property type="molecule type" value="Genomic_DNA"/>
</dbReference>
<dbReference type="RefSeq" id="WP_192505931.1">
    <property type="nucleotide sequence ID" value="NZ_AQGV01000009.1"/>
</dbReference>
<gene>
    <name evidence="2" type="primary">glpQ</name>
    <name evidence="2" type="ORF">PAUR_a3388</name>
</gene>
<dbReference type="InterPro" id="IPR030395">
    <property type="entry name" value="GP_PDE_dom"/>
</dbReference>
<keyword evidence="3" id="KW-1185">Reference proteome</keyword>
<dbReference type="Gene3D" id="3.20.20.190">
    <property type="entry name" value="Phosphatidylinositol (PI) phosphodiesterase"/>
    <property type="match status" value="1"/>
</dbReference>
<organism evidence="2 3">
    <name type="scientific">Pseudoalteromonas aurantia 208</name>
    <dbReference type="NCBI Taxonomy" id="1314867"/>
    <lineage>
        <taxon>Bacteria</taxon>
        <taxon>Pseudomonadati</taxon>
        <taxon>Pseudomonadota</taxon>
        <taxon>Gammaproteobacteria</taxon>
        <taxon>Alteromonadales</taxon>
        <taxon>Pseudoalteromonadaceae</taxon>
        <taxon>Pseudoalteromonas</taxon>
    </lineage>
</organism>
<comment type="caution">
    <text evidence="2">The sequence shown here is derived from an EMBL/GenBank/DDBJ whole genome shotgun (WGS) entry which is preliminary data.</text>
</comment>
<protein>
    <submittedName>
        <fullName evidence="2">Glycerophosphoryl diester phosphodiesterase</fullName>
    </submittedName>
</protein>
<sequence length="234" mass="26396">MHIIAHRGASGNYPENTLCAIEAALQANVDGIELDVQSCQDNYAIIHDTWLDRTTSGQGKVNTTSLETIQSYDAGMGEAVPSLQQVLSTISTRTIINLELKHTFELNKFVSCIERNISDGTLTRSQLLISSFDHHQLLWLKRQLPWVKIGALTASIPLQYAQFAQQLNAYSIHIDKNFINHEFVHDAKQRGLKVYVYTVDKQQDIEDMLHLGVDGIFSNYPCYAKMILARSMNK</sequence>
<evidence type="ECO:0000313" key="3">
    <source>
        <dbReference type="Proteomes" id="UP000615755"/>
    </source>
</evidence>
<dbReference type="SUPFAM" id="SSF51695">
    <property type="entry name" value="PLC-like phosphodiesterases"/>
    <property type="match status" value="1"/>
</dbReference>
<dbReference type="Pfam" id="PF03009">
    <property type="entry name" value="GDPD"/>
    <property type="match status" value="1"/>
</dbReference>
<proteinExistence type="predicted"/>
<dbReference type="PANTHER" id="PTHR46211">
    <property type="entry name" value="GLYCEROPHOSPHORYL DIESTER PHOSPHODIESTERASE"/>
    <property type="match status" value="1"/>
</dbReference>
<evidence type="ECO:0000259" key="1">
    <source>
        <dbReference type="PROSITE" id="PS51704"/>
    </source>
</evidence>
<feature type="domain" description="GP-PDE" evidence="1">
    <location>
        <begin position="1"/>
        <end position="228"/>
    </location>
</feature>
<reference evidence="2 3" key="1">
    <citation type="submission" date="2015-03" db="EMBL/GenBank/DDBJ databases">
        <title>Genome sequence of Pseudoalteromonas aurantia.</title>
        <authorList>
            <person name="Xie B.-B."/>
            <person name="Rong J.-C."/>
            <person name="Qin Q.-L."/>
            <person name="Zhang Y.-Z."/>
        </authorList>
    </citation>
    <scope>NUCLEOTIDE SEQUENCE [LARGE SCALE GENOMIC DNA]</scope>
    <source>
        <strain evidence="2 3">208</strain>
    </source>
</reference>